<organism evidence="8 9">
    <name type="scientific">Segnochrobactrum spirostomi</name>
    <dbReference type="NCBI Taxonomy" id="2608987"/>
    <lineage>
        <taxon>Bacteria</taxon>
        <taxon>Pseudomonadati</taxon>
        <taxon>Pseudomonadota</taxon>
        <taxon>Alphaproteobacteria</taxon>
        <taxon>Hyphomicrobiales</taxon>
        <taxon>Segnochrobactraceae</taxon>
        <taxon>Segnochrobactrum</taxon>
    </lineage>
</organism>
<evidence type="ECO:0000313" key="9">
    <source>
        <dbReference type="Proteomes" id="UP000332515"/>
    </source>
</evidence>
<reference evidence="8 9" key="1">
    <citation type="submission" date="2019-09" db="EMBL/GenBank/DDBJ databases">
        <title>Segnochrobactrum spirostomi gen. nov., sp. nov., isolated from the ciliate Spirostomum cf. yagiui and description of a novel family, Segnochrobactraceae fam. nov. within the order Rhizobiales of the class Alphaproteobacteria.</title>
        <authorList>
            <person name="Akter S."/>
            <person name="Shazib S.U.A."/>
            <person name="Shin M.K."/>
        </authorList>
    </citation>
    <scope>NUCLEOTIDE SEQUENCE [LARGE SCALE GENOMIC DNA]</scope>
    <source>
        <strain evidence="8 9">Sp-1</strain>
    </source>
</reference>
<evidence type="ECO:0000256" key="4">
    <source>
        <dbReference type="ARBA" id="ARBA00019595"/>
    </source>
</evidence>
<evidence type="ECO:0000256" key="3">
    <source>
        <dbReference type="ARBA" id="ARBA00012098"/>
    </source>
</evidence>
<dbReference type="NCBIfam" id="TIGR01221">
    <property type="entry name" value="rmlC"/>
    <property type="match status" value="1"/>
</dbReference>
<comment type="caution">
    <text evidence="8">The sequence shown here is derived from an EMBL/GenBank/DDBJ whole genome shotgun (WGS) entry which is preliminary data.</text>
</comment>
<keyword evidence="7 8" id="KW-0413">Isomerase</keyword>
<keyword evidence="9" id="KW-1185">Reference proteome</keyword>
<dbReference type="CDD" id="cd00438">
    <property type="entry name" value="cupin_RmlC"/>
    <property type="match status" value="1"/>
</dbReference>
<dbReference type="Proteomes" id="UP000332515">
    <property type="component" value="Unassembled WGS sequence"/>
</dbReference>
<evidence type="ECO:0000256" key="1">
    <source>
        <dbReference type="ARBA" id="ARBA00001298"/>
    </source>
</evidence>
<comment type="subunit">
    <text evidence="7">Homodimer.</text>
</comment>
<dbReference type="UniPathway" id="UPA00124"/>
<dbReference type="InterPro" id="IPR000888">
    <property type="entry name" value="RmlC-like"/>
</dbReference>
<dbReference type="SUPFAM" id="SSF51182">
    <property type="entry name" value="RmlC-like cupins"/>
    <property type="match status" value="1"/>
</dbReference>
<comment type="function">
    <text evidence="2 7">Catalyzes the epimerization of the C3' and C5'positions of dTDP-6-deoxy-D-xylo-4-hexulose, forming dTDP-6-deoxy-L-lyxo-4-hexulose.</text>
</comment>
<sequence length="189" mass="21016">MDVRTFAIPDLKLVIPKRHGDARGFFVELWTDRRFREKVADIGFVQDNLSRSAETGTIRGLHFQKPPHAQGKLVQCLRGAVLDVVVDIRVGSPTYLQHVAVRLDAAEGAQLWVPPGFLHGFCTLEPDCEVAYKVTDYYSPADDGAVIWSDPDLGIDWPVEPGKAVVSDKDGRAPRLAELPPIFHYEARA</sequence>
<proteinExistence type="inferred from homology"/>
<evidence type="ECO:0000256" key="6">
    <source>
        <dbReference type="PIRSR" id="PIRSR600888-3"/>
    </source>
</evidence>
<feature type="active site" description="Proton acceptor" evidence="5">
    <location>
        <position position="62"/>
    </location>
</feature>
<dbReference type="GO" id="GO:0000271">
    <property type="term" value="P:polysaccharide biosynthetic process"/>
    <property type="evidence" value="ECO:0007669"/>
    <property type="project" value="TreeGrafter"/>
</dbReference>
<dbReference type="AlphaFoldDB" id="A0A6A7Y7K6"/>
<dbReference type="InterPro" id="IPR014710">
    <property type="entry name" value="RmlC-like_jellyroll"/>
</dbReference>
<feature type="site" description="Participates in a stacking interaction with the thymidine ring of dTDP-4-oxo-6-deoxyglucose" evidence="6">
    <location>
        <position position="138"/>
    </location>
</feature>
<comment type="similarity">
    <text evidence="7">Belongs to the dTDP-4-dehydrorhamnose 3,5-epimerase family.</text>
</comment>
<protein>
    <recommendedName>
        <fullName evidence="4 7">dTDP-4-dehydrorhamnose 3,5-epimerase</fullName>
        <ecNumber evidence="3 7">5.1.3.13</ecNumber>
    </recommendedName>
    <alternativeName>
        <fullName evidence="7">Thymidine diphospho-4-keto-rhamnose 3,5-epimerase</fullName>
    </alternativeName>
</protein>
<evidence type="ECO:0000256" key="5">
    <source>
        <dbReference type="PIRSR" id="PIRSR600888-1"/>
    </source>
</evidence>
<dbReference type="InterPro" id="IPR011051">
    <property type="entry name" value="RmlC_Cupin_sf"/>
</dbReference>
<dbReference type="EC" id="5.1.3.13" evidence="3 7"/>
<dbReference type="EMBL" id="VWNA01000003">
    <property type="protein sequence ID" value="MQT15294.1"/>
    <property type="molecule type" value="Genomic_DNA"/>
</dbReference>
<evidence type="ECO:0000256" key="7">
    <source>
        <dbReference type="RuleBase" id="RU364069"/>
    </source>
</evidence>
<evidence type="ECO:0000313" key="8">
    <source>
        <dbReference type="EMBL" id="MQT15294.1"/>
    </source>
</evidence>
<feature type="active site" description="Proton donor" evidence="5">
    <location>
        <position position="132"/>
    </location>
</feature>
<gene>
    <name evidence="8" type="primary">rfbC</name>
    <name evidence="8" type="ORF">F0357_22075</name>
</gene>
<dbReference type="Pfam" id="PF00908">
    <property type="entry name" value="dTDP_sugar_isom"/>
    <property type="match status" value="1"/>
</dbReference>
<name>A0A6A7Y7K6_9HYPH</name>
<dbReference type="PANTHER" id="PTHR21047:SF2">
    <property type="entry name" value="THYMIDINE DIPHOSPHO-4-KETO-RHAMNOSE 3,5-EPIMERASE"/>
    <property type="match status" value="1"/>
</dbReference>
<dbReference type="RefSeq" id="WP_153490174.1">
    <property type="nucleotide sequence ID" value="NZ_VWNA01000003.1"/>
</dbReference>
<dbReference type="GO" id="GO:0008830">
    <property type="term" value="F:dTDP-4-dehydrorhamnose 3,5-epimerase activity"/>
    <property type="evidence" value="ECO:0007669"/>
    <property type="project" value="UniProtKB-UniRule"/>
</dbReference>
<evidence type="ECO:0000256" key="2">
    <source>
        <dbReference type="ARBA" id="ARBA00001997"/>
    </source>
</evidence>
<dbReference type="GO" id="GO:0019305">
    <property type="term" value="P:dTDP-rhamnose biosynthetic process"/>
    <property type="evidence" value="ECO:0007669"/>
    <property type="project" value="UniProtKB-UniRule"/>
</dbReference>
<comment type="catalytic activity">
    <reaction evidence="1 7">
        <text>dTDP-4-dehydro-6-deoxy-alpha-D-glucose = dTDP-4-dehydro-beta-L-rhamnose</text>
        <dbReference type="Rhea" id="RHEA:16969"/>
        <dbReference type="ChEBI" id="CHEBI:57649"/>
        <dbReference type="ChEBI" id="CHEBI:62830"/>
        <dbReference type="EC" id="5.1.3.13"/>
    </reaction>
</comment>
<accession>A0A6A7Y7K6</accession>
<dbReference type="GO" id="GO:0005829">
    <property type="term" value="C:cytosol"/>
    <property type="evidence" value="ECO:0007669"/>
    <property type="project" value="TreeGrafter"/>
</dbReference>
<dbReference type="PANTHER" id="PTHR21047">
    <property type="entry name" value="DTDP-6-DEOXY-D-GLUCOSE-3,5 EPIMERASE"/>
    <property type="match status" value="1"/>
</dbReference>
<comment type="pathway">
    <text evidence="7">Carbohydrate biosynthesis; dTDP-L-rhamnose biosynthesis.</text>
</comment>
<dbReference type="Gene3D" id="2.60.120.10">
    <property type="entry name" value="Jelly Rolls"/>
    <property type="match status" value="1"/>
</dbReference>